<feature type="chain" id="PRO_5041993091" description="protochlorophyllide reductase" evidence="8">
    <location>
        <begin position="16"/>
        <end position="563"/>
    </location>
</feature>
<keyword evidence="5" id="KW-0521">NADP</keyword>
<evidence type="ECO:0000256" key="3">
    <source>
        <dbReference type="ARBA" id="ARBA00012006"/>
    </source>
</evidence>
<dbReference type="GO" id="GO:0016630">
    <property type="term" value="F:protochlorophyllide reductase activity"/>
    <property type="evidence" value="ECO:0007669"/>
    <property type="project" value="UniProtKB-EC"/>
</dbReference>
<evidence type="ECO:0000256" key="4">
    <source>
        <dbReference type="ARBA" id="ARBA00022531"/>
    </source>
</evidence>
<proteinExistence type="inferred from homology"/>
<dbReference type="EC" id="1.3.1.33" evidence="3"/>
<comment type="pathway">
    <text evidence="1">Porphyrin-containing compound metabolism; chlorophyll biosynthesis.</text>
</comment>
<protein>
    <recommendedName>
        <fullName evidence="3">protochlorophyllide reductase</fullName>
        <ecNumber evidence="3">1.3.1.33</ecNumber>
    </recommendedName>
</protein>
<evidence type="ECO:0000313" key="9">
    <source>
        <dbReference type="EMBL" id="GFH58552.1"/>
    </source>
</evidence>
<dbReference type="PRINTS" id="PR00081">
    <property type="entry name" value="GDHRDH"/>
</dbReference>
<keyword evidence="6" id="KW-0560">Oxidoreductase</keyword>
<evidence type="ECO:0000256" key="7">
    <source>
        <dbReference type="ARBA" id="ARBA00023171"/>
    </source>
</evidence>
<keyword evidence="10" id="KW-1185">Reference proteome</keyword>
<organism evidence="9 10">
    <name type="scientific">Chaetoceros tenuissimus</name>
    <dbReference type="NCBI Taxonomy" id="426638"/>
    <lineage>
        <taxon>Eukaryota</taxon>
        <taxon>Sar</taxon>
        <taxon>Stramenopiles</taxon>
        <taxon>Ochrophyta</taxon>
        <taxon>Bacillariophyta</taxon>
        <taxon>Coscinodiscophyceae</taxon>
        <taxon>Chaetocerotophycidae</taxon>
        <taxon>Chaetocerotales</taxon>
        <taxon>Chaetocerotaceae</taxon>
        <taxon>Chaetoceros</taxon>
    </lineage>
</organism>
<reference evidence="9 10" key="1">
    <citation type="journal article" date="2021" name="Sci. Rep.">
        <title>The genome of the diatom Chaetoceros tenuissimus carries an ancient integrated fragment of an extant virus.</title>
        <authorList>
            <person name="Hongo Y."/>
            <person name="Kimura K."/>
            <person name="Takaki Y."/>
            <person name="Yoshida Y."/>
            <person name="Baba S."/>
            <person name="Kobayashi G."/>
            <person name="Nagasaki K."/>
            <person name="Hano T."/>
            <person name="Tomaru Y."/>
        </authorList>
    </citation>
    <scope>NUCLEOTIDE SEQUENCE [LARGE SCALE GENOMIC DNA]</scope>
    <source>
        <strain evidence="9 10">NIES-3715</strain>
    </source>
</reference>
<evidence type="ECO:0000256" key="6">
    <source>
        <dbReference type="ARBA" id="ARBA00023002"/>
    </source>
</evidence>
<comment type="similarity">
    <text evidence="2">Belongs to the short-chain dehydrogenases/reductases (SDR) family. POR subfamily.</text>
</comment>
<dbReference type="Gene3D" id="3.40.50.720">
    <property type="entry name" value="NAD(P)-binding Rossmann-like Domain"/>
    <property type="match status" value="1"/>
</dbReference>
<dbReference type="Pfam" id="PF00106">
    <property type="entry name" value="adh_short"/>
    <property type="match status" value="1"/>
</dbReference>
<dbReference type="AlphaFoldDB" id="A0AAD3D6V0"/>
<keyword evidence="4" id="KW-0602">Photosynthesis</keyword>
<dbReference type="InterPro" id="IPR002347">
    <property type="entry name" value="SDR_fam"/>
</dbReference>
<accession>A0AAD3D6V0</accession>
<keyword evidence="7" id="KW-0149">Chlorophyll biosynthesis</keyword>
<feature type="signal peptide" evidence="8">
    <location>
        <begin position="1"/>
        <end position="15"/>
    </location>
</feature>
<keyword evidence="8" id="KW-0732">Signal</keyword>
<dbReference type="SUPFAM" id="SSF51735">
    <property type="entry name" value="NAD(P)-binding Rossmann-fold domains"/>
    <property type="match status" value="1"/>
</dbReference>
<dbReference type="Proteomes" id="UP001054902">
    <property type="component" value="Unassembled WGS sequence"/>
</dbReference>
<comment type="caution">
    <text evidence="9">The sequence shown here is derived from an EMBL/GenBank/DDBJ whole genome shotgun (WGS) entry which is preliminary data.</text>
</comment>
<dbReference type="InterPro" id="IPR036291">
    <property type="entry name" value="NAD(P)-bd_dom_sf"/>
</dbReference>
<gene>
    <name evidence="9" type="ORF">CTEN210_15028</name>
</gene>
<sequence>MKTYLFAILLTSANAFQFMSNWKVTPPKDLEREAATKAKFGDKKLVVITGTSSGLGRKTAQALLRTGDYHVIGAVRDIDKMEAVAELDGFDMDNFTPMHVELNSFDSVHKFCEEVKEFKLSKPIDRLVCNAGIYQPTLPYAKWSADGHEQTMQVNYLSHFLMVSEFLEDMKESPDPRVIMVGSVTGNDNTVGGGGVYPIADLKDLSGFKAGFDNPIAMADGYGFDGAKAYKDSKLCLMMMSNVLHSKYNKLTGIAFSSIYPGCIAESPLFREKRAWFRKYFPVFMKYITGGFVSEHEAGQRLFQVCHDPRCSKSGVYWSWNGGPREGRGIEALEKGGQISGGGGAGGGWDSIYENDQSAKVNNIELGIELFRTSTEITGAEWPDFSAIRSPCPTLNVIGAINKAMIEKEELKRMEERPGFDEDGNVIKLSKRKKAKRVAQKVVGGVFSRTVGRVGRFLSRRLLGRVPETALQGSFQEEKAEEENKLVVDPVIVEEKLDEKIEISTVASEEDEKILAKEISDQIFAEYESSKKAANDAEMKSDEELIQELMTDKAEKVEKAPSA</sequence>
<dbReference type="InterPro" id="IPR005979">
    <property type="entry name" value="Prochl_reduct"/>
</dbReference>
<dbReference type="PANTHER" id="PTHR44419">
    <property type="entry name" value="PROTOCHLOROPHYLLIDE REDUCTASE C, CHLOROPLASTIC"/>
    <property type="match status" value="1"/>
</dbReference>
<evidence type="ECO:0000256" key="1">
    <source>
        <dbReference type="ARBA" id="ARBA00005173"/>
    </source>
</evidence>
<evidence type="ECO:0000313" key="10">
    <source>
        <dbReference type="Proteomes" id="UP001054902"/>
    </source>
</evidence>
<dbReference type="EMBL" id="BLLK01000062">
    <property type="protein sequence ID" value="GFH58552.1"/>
    <property type="molecule type" value="Genomic_DNA"/>
</dbReference>
<evidence type="ECO:0000256" key="8">
    <source>
        <dbReference type="SAM" id="SignalP"/>
    </source>
</evidence>
<evidence type="ECO:0000256" key="2">
    <source>
        <dbReference type="ARBA" id="ARBA00005821"/>
    </source>
</evidence>
<name>A0AAD3D6V0_9STRA</name>
<dbReference type="GO" id="GO:0015995">
    <property type="term" value="P:chlorophyll biosynthetic process"/>
    <property type="evidence" value="ECO:0007669"/>
    <property type="project" value="UniProtKB-KW"/>
</dbReference>
<evidence type="ECO:0000256" key="5">
    <source>
        <dbReference type="ARBA" id="ARBA00022857"/>
    </source>
</evidence>
<dbReference type="PANTHER" id="PTHR44419:SF19">
    <property type="entry name" value="PROTOCHLOROPHYLLIDE REDUCTASE A, CHLOROPLASTIC"/>
    <property type="match status" value="1"/>
</dbReference>
<dbReference type="GO" id="GO:0015979">
    <property type="term" value="P:photosynthesis"/>
    <property type="evidence" value="ECO:0007669"/>
    <property type="project" value="UniProtKB-KW"/>
</dbReference>